<keyword evidence="2" id="KW-1185">Reference proteome</keyword>
<dbReference type="Gramene" id="ESW22937">
    <property type="protein sequence ID" value="ESW22937"/>
    <property type="gene ID" value="PHAVU_004G0078002g"/>
</dbReference>
<proteinExistence type="predicted"/>
<evidence type="ECO:0000313" key="2">
    <source>
        <dbReference type="Proteomes" id="UP000000226"/>
    </source>
</evidence>
<reference evidence="2" key="1">
    <citation type="journal article" date="2014" name="Nat. Genet.">
        <title>A reference genome for common bean and genome-wide analysis of dual domestications.</title>
        <authorList>
            <person name="Schmutz J."/>
            <person name="McClean P.E."/>
            <person name="Mamidi S."/>
            <person name="Wu G.A."/>
            <person name="Cannon S.B."/>
            <person name="Grimwood J."/>
            <person name="Jenkins J."/>
            <person name="Shu S."/>
            <person name="Song Q."/>
            <person name="Chavarro C."/>
            <person name="Torres-Torres M."/>
            <person name="Geffroy V."/>
            <person name="Moghaddam S.M."/>
            <person name="Gao D."/>
            <person name="Abernathy B."/>
            <person name="Barry K."/>
            <person name="Blair M."/>
            <person name="Brick M.A."/>
            <person name="Chovatia M."/>
            <person name="Gepts P."/>
            <person name="Goodstein D.M."/>
            <person name="Gonzales M."/>
            <person name="Hellsten U."/>
            <person name="Hyten D.L."/>
            <person name="Jia G."/>
            <person name="Kelly J.D."/>
            <person name="Kudrna D."/>
            <person name="Lee R."/>
            <person name="Richard M.M."/>
            <person name="Miklas P.N."/>
            <person name="Osorno J.M."/>
            <person name="Rodrigues J."/>
            <person name="Thareau V."/>
            <person name="Urrea C.A."/>
            <person name="Wang M."/>
            <person name="Yu Y."/>
            <person name="Zhang M."/>
            <person name="Wing R.A."/>
            <person name="Cregan P.B."/>
            <person name="Rokhsar D.S."/>
            <person name="Jackson S.A."/>
        </authorList>
    </citation>
    <scope>NUCLEOTIDE SEQUENCE [LARGE SCALE GENOMIC DNA]</scope>
    <source>
        <strain evidence="2">cv. G19833</strain>
    </source>
</reference>
<dbReference type="EMBL" id="CM002291">
    <property type="protein sequence ID" value="ESW22937.1"/>
    <property type="molecule type" value="Genomic_DNA"/>
</dbReference>
<sequence length="46" mass="5357">FCTYSVVKIPMIHYDFLQEIVIDDCDLNIQKVDVDTKNCEVHEVLA</sequence>
<feature type="non-terminal residue" evidence="1">
    <location>
        <position position="46"/>
    </location>
</feature>
<organism evidence="1 2">
    <name type="scientific">Phaseolus vulgaris</name>
    <name type="common">Kidney bean</name>
    <name type="synonym">French bean</name>
    <dbReference type="NCBI Taxonomy" id="3885"/>
    <lineage>
        <taxon>Eukaryota</taxon>
        <taxon>Viridiplantae</taxon>
        <taxon>Streptophyta</taxon>
        <taxon>Embryophyta</taxon>
        <taxon>Tracheophyta</taxon>
        <taxon>Spermatophyta</taxon>
        <taxon>Magnoliopsida</taxon>
        <taxon>eudicotyledons</taxon>
        <taxon>Gunneridae</taxon>
        <taxon>Pentapetalae</taxon>
        <taxon>rosids</taxon>
        <taxon>fabids</taxon>
        <taxon>Fabales</taxon>
        <taxon>Fabaceae</taxon>
        <taxon>Papilionoideae</taxon>
        <taxon>50 kb inversion clade</taxon>
        <taxon>NPAAA clade</taxon>
        <taxon>indigoferoid/millettioid clade</taxon>
        <taxon>Phaseoleae</taxon>
        <taxon>Phaseolus</taxon>
    </lineage>
</organism>
<feature type="non-terminal residue" evidence="1">
    <location>
        <position position="1"/>
    </location>
</feature>
<evidence type="ECO:0000313" key="1">
    <source>
        <dbReference type="EMBL" id="ESW22937.1"/>
    </source>
</evidence>
<accession>V7BY59</accession>
<gene>
    <name evidence="1" type="ORF">PHAVU_004G0078002g</name>
</gene>
<dbReference type="Proteomes" id="UP000000226">
    <property type="component" value="Chromosome 4"/>
</dbReference>
<dbReference type="AlphaFoldDB" id="V7BY59"/>
<name>V7BY59_PHAVU</name>
<protein>
    <submittedName>
        <fullName evidence="1">Uncharacterized protein</fullName>
    </submittedName>
</protein>